<keyword evidence="14 22" id="KW-1133">Transmembrane helix</keyword>
<evidence type="ECO:0000256" key="7">
    <source>
        <dbReference type="ARBA" id="ARBA00022617"/>
    </source>
</evidence>
<evidence type="ECO:0000256" key="10">
    <source>
        <dbReference type="ARBA" id="ARBA00022723"/>
    </source>
</evidence>
<evidence type="ECO:0000256" key="14">
    <source>
        <dbReference type="ARBA" id="ARBA00022989"/>
    </source>
</evidence>
<feature type="binding site" description="covalent" evidence="21">
    <location>
        <position position="124"/>
    </location>
    <ligand>
        <name>heme c</name>
        <dbReference type="ChEBI" id="CHEBI:61717"/>
        <label>1</label>
    </ligand>
</feature>
<comment type="subcellular location">
    <subcellularLocation>
        <location evidence="1 19">Cell inner membrane</location>
    </subcellularLocation>
</comment>
<feature type="domain" description="Cytochrome c" evidence="23">
    <location>
        <begin position="108"/>
        <end position="195"/>
    </location>
</feature>
<evidence type="ECO:0000256" key="12">
    <source>
        <dbReference type="ARBA" id="ARBA00022781"/>
    </source>
</evidence>
<evidence type="ECO:0000256" key="16">
    <source>
        <dbReference type="ARBA" id="ARBA00023004"/>
    </source>
</evidence>
<accession>A0A934HLP5</accession>
<dbReference type="InterPro" id="IPR032858">
    <property type="entry name" value="CcoP_N"/>
</dbReference>
<keyword evidence="7 19" id="KW-0349">Heme</keyword>
<dbReference type="InterPro" id="IPR038414">
    <property type="entry name" value="CcoP_N_sf"/>
</dbReference>
<evidence type="ECO:0000256" key="21">
    <source>
        <dbReference type="PIRSR" id="PIRSR000006-2"/>
    </source>
</evidence>
<evidence type="ECO:0000256" key="6">
    <source>
        <dbReference type="ARBA" id="ARBA00022519"/>
    </source>
</evidence>
<keyword evidence="12 19" id="KW-0375">Hydrogen ion transport</keyword>
<dbReference type="GO" id="GO:0005506">
    <property type="term" value="F:iron ion binding"/>
    <property type="evidence" value="ECO:0007669"/>
    <property type="project" value="InterPro"/>
</dbReference>
<dbReference type="InterPro" id="IPR036909">
    <property type="entry name" value="Cyt_c-like_dom_sf"/>
</dbReference>
<proteinExistence type="inferred from homology"/>
<evidence type="ECO:0000256" key="8">
    <source>
        <dbReference type="ARBA" id="ARBA00022660"/>
    </source>
</evidence>
<organism evidence="24 25">
    <name type="scientific">Pontibaca salina</name>
    <dbReference type="NCBI Taxonomy" id="2795731"/>
    <lineage>
        <taxon>Bacteria</taxon>
        <taxon>Pseudomonadati</taxon>
        <taxon>Pseudomonadota</taxon>
        <taxon>Alphaproteobacteria</taxon>
        <taxon>Rhodobacterales</taxon>
        <taxon>Roseobacteraceae</taxon>
        <taxon>Pontibaca</taxon>
    </lineage>
</organism>
<keyword evidence="11" id="KW-0677">Repeat</keyword>
<dbReference type="PRINTS" id="PR00605">
    <property type="entry name" value="CYTCHROMECIC"/>
</dbReference>
<dbReference type="Pfam" id="PF14715">
    <property type="entry name" value="FixP_N"/>
    <property type="match status" value="1"/>
</dbReference>
<comment type="pathway">
    <text evidence="2 19">Energy metabolism; oxidative phosphorylation.</text>
</comment>
<comment type="function">
    <text evidence="19">C-type cytochrome. Part of the cbb3-type cytochrome c oxidase complex.</text>
</comment>
<dbReference type="NCBIfam" id="TIGR00782">
    <property type="entry name" value="ccoP"/>
    <property type="match status" value="1"/>
</dbReference>
<keyword evidence="9 22" id="KW-0812">Transmembrane</keyword>
<evidence type="ECO:0000256" key="19">
    <source>
        <dbReference type="PIRNR" id="PIRNR000006"/>
    </source>
</evidence>
<dbReference type="PROSITE" id="PS51007">
    <property type="entry name" value="CYTC"/>
    <property type="match status" value="2"/>
</dbReference>
<evidence type="ECO:0000256" key="2">
    <source>
        <dbReference type="ARBA" id="ARBA00004673"/>
    </source>
</evidence>
<dbReference type="InterPro" id="IPR008168">
    <property type="entry name" value="Cyt_C_IC"/>
</dbReference>
<dbReference type="PIRSF" id="PIRSF000006">
    <property type="entry name" value="Cbb3-Cox_fixP"/>
    <property type="match status" value="1"/>
</dbReference>
<evidence type="ECO:0000256" key="11">
    <source>
        <dbReference type="ARBA" id="ARBA00022737"/>
    </source>
</evidence>
<keyword evidence="4 19" id="KW-0813">Transport</keyword>
<name>A0A934HLP5_9RHOB</name>
<feature type="binding site" description="covalent" evidence="21">
    <location>
        <position position="121"/>
    </location>
    <ligand>
        <name>heme c</name>
        <dbReference type="ChEBI" id="CHEBI:61717"/>
        <label>1</label>
    </ligand>
</feature>
<keyword evidence="17 19" id="KW-0406">Ion transport</keyword>
<dbReference type="GO" id="GO:0009055">
    <property type="term" value="F:electron transfer activity"/>
    <property type="evidence" value="ECO:0007669"/>
    <property type="project" value="InterPro"/>
</dbReference>
<evidence type="ECO:0000256" key="15">
    <source>
        <dbReference type="ARBA" id="ARBA00023002"/>
    </source>
</evidence>
<evidence type="ECO:0000256" key="13">
    <source>
        <dbReference type="ARBA" id="ARBA00022982"/>
    </source>
</evidence>
<feature type="binding site" description="axial binding residue" evidence="20">
    <location>
        <position position="262"/>
    </location>
    <ligand>
        <name>heme c</name>
        <dbReference type="ChEBI" id="CHEBI:61717"/>
        <label>1</label>
    </ligand>
    <ligandPart>
        <name>Fe</name>
        <dbReference type="ChEBI" id="CHEBI:18248"/>
    </ligandPart>
</feature>
<keyword evidence="16 19" id="KW-0408">Iron</keyword>
<keyword evidence="18 19" id="KW-0472">Membrane</keyword>
<dbReference type="AlphaFoldDB" id="A0A934HLP5"/>
<dbReference type="RefSeq" id="WP_198686541.1">
    <property type="nucleotide sequence ID" value="NZ_JAEIJD010000010.1"/>
</dbReference>
<dbReference type="PANTHER" id="PTHR33751">
    <property type="entry name" value="CBB3-TYPE CYTOCHROME C OXIDASE SUBUNIT FIXP"/>
    <property type="match status" value="1"/>
</dbReference>
<dbReference type="InterPro" id="IPR004678">
    <property type="entry name" value="Cyt_c_oxidase_cbb3_su3"/>
</dbReference>
<evidence type="ECO:0000256" key="17">
    <source>
        <dbReference type="ARBA" id="ARBA00023065"/>
    </source>
</evidence>
<keyword evidence="5 19" id="KW-1003">Cell membrane</keyword>
<evidence type="ECO:0000256" key="5">
    <source>
        <dbReference type="ARBA" id="ARBA00022475"/>
    </source>
</evidence>
<gene>
    <name evidence="24" type="primary">ccoP</name>
    <name evidence="24" type="ORF">JAO82_11570</name>
</gene>
<keyword evidence="6 19" id="KW-0997">Cell inner membrane</keyword>
<feature type="binding site" description="axial binding residue" evidence="20">
    <location>
        <position position="221"/>
    </location>
    <ligand>
        <name>heme c</name>
        <dbReference type="ChEBI" id="CHEBI:61717"/>
        <label>2</label>
    </ligand>
    <ligandPart>
        <name>Fe</name>
        <dbReference type="ChEBI" id="CHEBI:18248"/>
    </ligandPart>
</feature>
<comment type="subunit">
    <text evidence="19">Component of the cbb3-type cytochrome c oxidase.</text>
</comment>
<keyword evidence="25" id="KW-1185">Reference proteome</keyword>
<feature type="binding site" description="axial binding residue" evidence="20">
    <location>
        <position position="172"/>
    </location>
    <ligand>
        <name>heme c</name>
        <dbReference type="ChEBI" id="CHEBI:61717"/>
        <label>2</label>
    </ligand>
    <ligandPart>
        <name>Fe</name>
        <dbReference type="ChEBI" id="CHEBI:18248"/>
    </ligandPart>
</feature>
<evidence type="ECO:0000256" key="4">
    <source>
        <dbReference type="ARBA" id="ARBA00022448"/>
    </source>
</evidence>
<evidence type="ECO:0000256" key="22">
    <source>
        <dbReference type="SAM" id="Phobius"/>
    </source>
</evidence>
<dbReference type="EMBL" id="JAEIJD010000010">
    <property type="protein sequence ID" value="MBI6630514.1"/>
    <property type="molecule type" value="Genomic_DNA"/>
</dbReference>
<feature type="binding site" description="axial binding residue" evidence="20">
    <location>
        <position position="125"/>
    </location>
    <ligand>
        <name>heme c</name>
        <dbReference type="ChEBI" id="CHEBI:61717"/>
        <label>1</label>
    </ligand>
    <ligandPart>
        <name>Fe</name>
        <dbReference type="ChEBI" id="CHEBI:18248"/>
    </ligandPart>
</feature>
<evidence type="ECO:0000256" key="18">
    <source>
        <dbReference type="ARBA" id="ARBA00023136"/>
    </source>
</evidence>
<evidence type="ECO:0000256" key="9">
    <source>
        <dbReference type="ARBA" id="ARBA00022692"/>
    </source>
</evidence>
<evidence type="ECO:0000256" key="1">
    <source>
        <dbReference type="ARBA" id="ARBA00004533"/>
    </source>
</evidence>
<feature type="transmembrane region" description="Helical" evidence="22">
    <location>
        <begin position="33"/>
        <end position="54"/>
    </location>
</feature>
<evidence type="ECO:0000313" key="24">
    <source>
        <dbReference type="EMBL" id="MBI6630514.1"/>
    </source>
</evidence>
<dbReference type="Proteomes" id="UP000613255">
    <property type="component" value="Unassembled WGS sequence"/>
</dbReference>
<dbReference type="GO" id="GO:0020037">
    <property type="term" value="F:heme binding"/>
    <property type="evidence" value="ECO:0007669"/>
    <property type="project" value="InterPro"/>
</dbReference>
<feature type="binding site" description="covalent" evidence="21">
    <location>
        <position position="217"/>
    </location>
    <ligand>
        <name>heme c</name>
        <dbReference type="ChEBI" id="CHEBI:61717"/>
        <label>2</label>
    </ligand>
</feature>
<dbReference type="InterPro" id="IPR050597">
    <property type="entry name" value="Cytochrome_c_Oxidase_Subunit"/>
</dbReference>
<comment type="cofactor">
    <cofactor evidence="19 21">
        <name>heme c</name>
        <dbReference type="ChEBI" id="CHEBI:61717"/>
    </cofactor>
    <text evidence="19 21">Binds 2 heme C groups per subunit.</text>
</comment>
<keyword evidence="8 19" id="KW-0679">Respiratory chain</keyword>
<feature type="binding site" description="covalent" evidence="21">
    <location>
        <position position="220"/>
    </location>
    <ligand>
        <name>heme c</name>
        <dbReference type="ChEBI" id="CHEBI:61717"/>
        <label>2</label>
    </ligand>
</feature>
<evidence type="ECO:0000256" key="20">
    <source>
        <dbReference type="PIRSR" id="PIRSR000006-1"/>
    </source>
</evidence>
<dbReference type="SUPFAM" id="SSF46626">
    <property type="entry name" value="Cytochrome c"/>
    <property type="match status" value="2"/>
</dbReference>
<evidence type="ECO:0000256" key="3">
    <source>
        <dbReference type="ARBA" id="ARBA00006113"/>
    </source>
</evidence>
<keyword evidence="10 19" id="KW-0479">Metal-binding</keyword>
<dbReference type="GO" id="GO:0005886">
    <property type="term" value="C:plasma membrane"/>
    <property type="evidence" value="ECO:0007669"/>
    <property type="project" value="UniProtKB-SubCell"/>
</dbReference>
<evidence type="ECO:0000313" key="25">
    <source>
        <dbReference type="Proteomes" id="UP000613255"/>
    </source>
</evidence>
<keyword evidence="13 19" id="KW-0249">Electron transport</keyword>
<reference evidence="24" key="1">
    <citation type="submission" date="2020-12" db="EMBL/GenBank/DDBJ databases">
        <title>Pontibaca salina gen. nov., sp. nov., isolated from marine sediment.</title>
        <authorList>
            <person name="Bo J."/>
            <person name="Wang S."/>
            <person name="Song X."/>
            <person name="Du Z."/>
        </authorList>
    </citation>
    <scope>NUCLEOTIDE SEQUENCE</scope>
    <source>
        <strain evidence="24">S1109L</strain>
    </source>
</reference>
<dbReference type="Gene3D" id="1.10.760.10">
    <property type="entry name" value="Cytochrome c-like domain"/>
    <property type="match status" value="2"/>
</dbReference>
<dbReference type="GO" id="GO:1902600">
    <property type="term" value="P:proton transmembrane transport"/>
    <property type="evidence" value="ECO:0007669"/>
    <property type="project" value="UniProtKB-KW"/>
</dbReference>
<dbReference type="PANTHER" id="PTHR33751:SF1">
    <property type="entry name" value="CBB3-TYPE CYTOCHROME C OXIDASE SUBUNIT FIXP"/>
    <property type="match status" value="1"/>
</dbReference>
<evidence type="ECO:0000259" key="23">
    <source>
        <dbReference type="PROSITE" id="PS51007"/>
    </source>
</evidence>
<feature type="domain" description="Cytochrome c" evidence="23">
    <location>
        <begin position="204"/>
        <end position="285"/>
    </location>
</feature>
<dbReference type="Gene3D" id="6.10.280.130">
    <property type="match status" value="1"/>
</dbReference>
<dbReference type="Pfam" id="PF13442">
    <property type="entry name" value="Cytochrome_CBB3"/>
    <property type="match status" value="2"/>
</dbReference>
<protein>
    <recommendedName>
        <fullName evidence="19">Cbb3-type cytochrome c oxidase subunit</fullName>
    </recommendedName>
</protein>
<sequence>MTVNKRDPLTGHHTTGHEWDGITELNTRVPLTIWWFILVSHLYALIAWVLLPAWPGITDYTKGILGVDQRQQVERQVAMMRELRADWRDQMVALPVDEIRANPALAAIIAGTGPALYGDNCAACHGPSGQGGPGYPSLVDEAWLWGGDPDAIMETLRVGINADHPETRFAQMPAFDGVLERNQIRTVALYVQSLSGIETNPDPDQLAAGKELFMDNCASCHGEDATGNTDLGAPNLTDDSWIYGGDSSSLFATILHGRAGWMPSWEARLDEADRKILTVYLMDLKDRESVQ</sequence>
<comment type="similarity">
    <text evidence="3 19">Belongs to the CcoP / FixP family.</text>
</comment>
<comment type="caution">
    <text evidence="24">The sequence shown here is derived from an EMBL/GenBank/DDBJ whole genome shotgun (WGS) entry which is preliminary data.</text>
</comment>
<dbReference type="InterPro" id="IPR009056">
    <property type="entry name" value="Cyt_c-like_dom"/>
</dbReference>
<keyword evidence="15 19" id="KW-0560">Oxidoreductase</keyword>
<dbReference type="GO" id="GO:0016491">
    <property type="term" value="F:oxidoreductase activity"/>
    <property type="evidence" value="ECO:0007669"/>
    <property type="project" value="UniProtKB-KW"/>
</dbReference>